<dbReference type="PROSITE" id="PS51257">
    <property type="entry name" value="PROKAR_LIPOPROTEIN"/>
    <property type="match status" value="1"/>
</dbReference>
<comment type="caution">
    <text evidence="1">The sequence shown here is derived from an EMBL/GenBank/DDBJ whole genome shotgun (WGS) entry which is preliminary data.</text>
</comment>
<organism evidence="1 2">
    <name type="scientific">Agaribacillus aureus</name>
    <dbReference type="NCBI Taxonomy" id="3051825"/>
    <lineage>
        <taxon>Bacteria</taxon>
        <taxon>Pseudomonadati</taxon>
        <taxon>Bacteroidota</taxon>
        <taxon>Cytophagia</taxon>
        <taxon>Cytophagales</taxon>
        <taxon>Splendidivirgaceae</taxon>
        <taxon>Agaribacillus</taxon>
    </lineage>
</organism>
<evidence type="ECO:0000313" key="1">
    <source>
        <dbReference type="EMBL" id="MDN5212658.1"/>
    </source>
</evidence>
<sequence>MKKVFWSISLVALVVISCSSERGKMADEKGETPLKIKEVITRHYTFKMIGGEPKKDSIKECFSCNQGIEYNKQGRELVLRFYKADLDSIYGYEIYKYNDWGQKIGSDYYENDSVVTSNVYELDSVGNIKISKAIDKKTGKMLYGYRHRYDERGNLFETGNLNAEGEVYEYYRYAHNEFGVVTTEEIVDLEGNPTFEIKYEYYPEPDSTWVDQITYHNGKLSEIRHRDFLYFN</sequence>
<dbReference type="Proteomes" id="UP001172083">
    <property type="component" value="Unassembled WGS sequence"/>
</dbReference>
<evidence type="ECO:0000313" key="2">
    <source>
        <dbReference type="Proteomes" id="UP001172083"/>
    </source>
</evidence>
<gene>
    <name evidence="1" type="ORF">QQ020_11400</name>
</gene>
<name>A0ABT8L8U7_9BACT</name>
<proteinExistence type="predicted"/>
<reference evidence="1" key="1">
    <citation type="submission" date="2023-06" db="EMBL/GenBank/DDBJ databases">
        <title>Genomic of Agaribacillus aureum.</title>
        <authorList>
            <person name="Wang G."/>
        </authorList>
    </citation>
    <scope>NUCLEOTIDE SEQUENCE</scope>
    <source>
        <strain evidence="1">BMA12</strain>
    </source>
</reference>
<dbReference type="EMBL" id="JAUJEB010000001">
    <property type="protein sequence ID" value="MDN5212658.1"/>
    <property type="molecule type" value="Genomic_DNA"/>
</dbReference>
<protein>
    <submittedName>
        <fullName evidence="1">Uncharacterized protein</fullName>
    </submittedName>
</protein>
<dbReference type="RefSeq" id="WP_346757975.1">
    <property type="nucleotide sequence ID" value="NZ_JAUJEB010000001.1"/>
</dbReference>
<accession>A0ABT8L8U7</accession>
<keyword evidence="2" id="KW-1185">Reference proteome</keyword>